<comment type="caution">
    <text evidence="1">The sequence shown here is derived from an EMBL/GenBank/DDBJ whole genome shotgun (WGS) entry which is preliminary data.</text>
</comment>
<protein>
    <submittedName>
        <fullName evidence="1">Uncharacterized protein</fullName>
    </submittedName>
</protein>
<organism evidence="1 2">
    <name type="scientific">Entomophthora muscae</name>
    <dbReference type="NCBI Taxonomy" id="34485"/>
    <lineage>
        <taxon>Eukaryota</taxon>
        <taxon>Fungi</taxon>
        <taxon>Fungi incertae sedis</taxon>
        <taxon>Zoopagomycota</taxon>
        <taxon>Entomophthoromycotina</taxon>
        <taxon>Entomophthoromycetes</taxon>
        <taxon>Entomophthorales</taxon>
        <taxon>Entomophthoraceae</taxon>
        <taxon>Entomophthora</taxon>
    </lineage>
</organism>
<accession>A0ACC2USN2</accession>
<dbReference type="EMBL" id="QTSX02000033">
    <property type="protein sequence ID" value="KAJ9089700.1"/>
    <property type="molecule type" value="Genomic_DNA"/>
</dbReference>
<proteinExistence type="predicted"/>
<evidence type="ECO:0000313" key="1">
    <source>
        <dbReference type="EMBL" id="KAJ9089700.1"/>
    </source>
</evidence>
<evidence type="ECO:0000313" key="2">
    <source>
        <dbReference type="Proteomes" id="UP001165960"/>
    </source>
</evidence>
<dbReference type="Proteomes" id="UP001165960">
    <property type="component" value="Unassembled WGS sequence"/>
</dbReference>
<keyword evidence="2" id="KW-1185">Reference proteome</keyword>
<name>A0ACC2USN2_9FUNG</name>
<sequence>MADHVKSKFQEFHNSCLKPTEKFASCVRNVFSIVPENNLILGLGKYILPPLISSHSPRIIGLVGSNCSFSPEYICSNMVLDAGVSTTGFEPRSFSVHIDSQSIEEMVSTIDQGQLLPLKFNSSQSDLATINSNGSFEHSGDIDFAFDLGFDIAVPLTTGSVSSPCPSSPFLSGR</sequence>
<reference evidence="1" key="1">
    <citation type="submission" date="2022-04" db="EMBL/GenBank/DDBJ databases">
        <title>Genome of the entomopathogenic fungus Entomophthora muscae.</title>
        <authorList>
            <person name="Elya C."/>
            <person name="Lovett B.R."/>
            <person name="Lee E."/>
            <person name="Macias A.M."/>
            <person name="Hajek A.E."/>
            <person name="De Bivort B.L."/>
            <person name="Kasson M.T."/>
            <person name="De Fine Licht H.H."/>
            <person name="Stajich J.E."/>
        </authorList>
    </citation>
    <scope>NUCLEOTIDE SEQUENCE</scope>
    <source>
        <strain evidence="1">Berkeley</strain>
    </source>
</reference>
<gene>
    <name evidence="1" type="ORF">DSO57_1010197</name>
</gene>